<name>A0A554VKI7_9FLAO</name>
<reference evidence="1 2" key="1">
    <citation type="submission" date="2019-07" db="EMBL/GenBank/DDBJ databases">
        <title>The draft genome sequence of Aquimarina algiphila M91.</title>
        <authorList>
            <person name="Meng X."/>
        </authorList>
    </citation>
    <scope>NUCLEOTIDE SEQUENCE [LARGE SCALE GENOMIC DNA]</scope>
    <source>
        <strain evidence="1 2">M91</strain>
    </source>
</reference>
<keyword evidence="2" id="KW-1185">Reference proteome</keyword>
<dbReference type="OrthoDB" id="1417969at2"/>
<protein>
    <submittedName>
        <fullName evidence="1">Uncharacterized protein</fullName>
    </submittedName>
</protein>
<comment type="caution">
    <text evidence="1">The sequence shown here is derived from an EMBL/GenBank/DDBJ whole genome shotgun (WGS) entry which is preliminary data.</text>
</comment>
<accession>A0A554VKI7</accession>
<dbReference type="Proteomes" id="UP000318833">
    <property type="component" value="Unassembled WGS sequence"/>
</dbReference>
<proteinExistence type="predicted"/>
<evidence type="ECO:0000313" key="1">
    <source>
        <dbReference type="EMBL" id="TSE08536.1"/>
    </source>
</evidence>
<evidence type="ECO:0000313" key="2">
    <source>
        <dbReference type="Proteomes" id="UP000318833"/>
    </source>
</evidence>
<dbReference type="RefSeq" id="WP_143916646.1">
    <property type="nucleotide sequence ID" value="NZ_CANLFO010000020.1"/>
</dbReference>
<dbReference type="EMBL" id="VLNR01000022">
    <property type="protein sequence ID" value="TSE08536.1"/>
    <property type="molecule type" value="Genomic_DNA"/>
</dbReference>
<organism evidence="1 2">
    <name type="scientific">Aquimarina algiphila</name>
    <dbReference type="NCBI Taxonomy" id="2047982"/>
    <lineage>
        <taxon>Bacteria</taxon>
        <taxon>Pseudomonadati</taxon>
        <taxon>Bacteroidota</taxon>
        <taxon>Flavobacteriia</taxon>
        <taxon>Flavobacteriales</taxon>
        <taxon>Flavobacteriaceae</taxon>
        <taxon>Aquimarina</taxon>
    </lineage>
</organism>
<gene>
    <name evidence="1" type="ORF">FOF46_12250</name>
</gene>
<dbReference type="AlphaFoldDB" id="A0A554VKI7"/>
<dbReference type="PROSITE" id="PS51257">
    <property type="entry name" value="PROKAR_LIPOPROTEIN"/>
    <property type="match status" value="1"/>
</dbReference>
<sequence length="177" mass="19720">MNKVFFLIIFTLLISCSEGDIIENDISNFTAPLENCSNQSNDTFVFFKTDSEINQSISLSFTSTVFELNTIPDNEELTLTITLDGTANVLIYRQFDTAINGSEYFCSSVPPGDITVTQELISSNGNAEIKYTLLSETMTEATYTRTFTLNDITLEGPDIAIRQEVLEFGNDEITITK</sequence>